<dbReference type="PANTHER" id="PTHR37736">
    <property type="entry name" value="GLYCINE-RICH PROTEIN"/>
    <property type="match status" value="1"/>
</dbReference>
<evidence type="ECO:0000256" key="1">
    <source>
        <dbReference type="SAM" id="MobiDB-lite"/>
    </source>
</evidence>
<evidence type="ECO:0000256" key="2">
    <source>
        <dbReference type="SAM" id="Phobius"/>
    </source>
</evidence>
<evidence type="ECO:0000313" key="5">
    <source>
        <dbReference type="Proteomes" id="UP000277300"/>
    </source>
</evidence>
<keyword evidence="2" id="KW-0472">Membrane</keyword>
<dbReference type="PANTHER" id="PTHR37736:SF1">
    <property type="entry name" value="GLYCINE-RICH PROTEIN"/>
    <property type="match status" value="1"/>
</dbReference>
<feature type="transmembrane region" description="Helical" evidence="2">
    <location>
        <begin position="469"/>
        <end position="487"/>
    </location>
</feature>
<reference evidence="5 6" key="1">
    <citation type="submission" date="2018-07" db="EMBL/GenBank/DDBJ databases">
        <title>Genome sequencing of oomycete isolates from Chile give support for New Zealand origin for Phytophthora kernoviae and make available the first Nothophytophthora sp. genome.</title>
        <authorList>
            <person name="Studholme D.J."/>
            <person name="Sanfuentes E."/>
            <person name="Panda P."/>
            <person name="Hill R."/>
            <person name="Sambles C."/>
            <person name="Grant M."/>
            <person name="Williams N.M."/>
            <person name="Mcdougal R.L."/>
        </authorList>
    </citation>
    <scope>NUCLEOTIDE SEQUENCE [LARGE SCALE GENOMIC DNA]</scope>
    <source>
        <strain evidence="4">Chile6</strain>
        <strain evidence="3">Chile7</strain>
    </source>
</reference>
<accession>A0A3F2RHI1</accession>
<dbReference type="EMBL" id="MBAD02001448">
    <property type="protein sequence ID" value="RLN54613.1"/>
    <property type="molecule type" value="Genomic_DNA"/>
</dbReference>
<keyword evidence="2" id="KW-0812">Transmembrane</keyword>
<dbReference type="OrthoDB" id="69150at2759"/>
<evidence type="ECO:0000313" key="4">
    <source>
        <dbReference type="EMBL" id="RLN57048.1"/>
    </source>
</evidence>
<comment type="caution">
    <text evidence="4">The sequence shown here is derived from an EMBL/GenBank/DDBJ whole genome shotgun (WGS) entry which is preliminary data.</text>
</comment>
<proteinExistence type="predicted"/>
<gene>
    <name evidence="3" type="ORF">BBJ29_009081</name>
    <name evidence="4" type="ORF">BBP00_00007707</name>
</gene>
<organism evidence="4 5">
    <name type="scientific">Phytophthora kernoviae</name>
    <dbReference type="NCBI Taxonomy" id="325452"/>
    <lineage>
        <taxon>Eukaryota</taxon>
        <taxon>Sar</taxon>
        <taxon>Stramenopiles</taxon>
        <taxon>Oomycota</taxon>
        <taxon>Peronosporomycetes</taxon>
        <taxon>Peronosporales</taxon>
        <taxon>Peronosporaceae</taxon>
        <taxon>Phytophthora</taxon>
    </lineage>
</organism>
<keyword evidence="2" id="KW-1133">Transmembrane helix</keyword>
<dbReference type="Proteomes" id="UP000277300">
    <property type="component" value="Unassembled WGS sequence"/>
</dbReference>
<evidence type="ECO:0000313" key="6">
    <source>
        <dbReference type="Proteomes" id="UP000284657"/>
    </source>
</evidence>
<feature type="transmembrane region" description="Helical" evidence="2">
    <location>
        <begin position="438"/>
        <end position="462"/>
    </location>
</feature>
<protein>
    <submittedName>
        <fullName evidence="4">Uncharacterized protein</fullName>
    </submittedName>
</protein>
<dbReference type="AlphaFoldDB" id="A0A3F2RHI1"/>
<feature type="compositionally biased region" description="Low complexity" evidence="1">
    <location>
        <begin position="19"/>
        <end position="35"/>
    </location>
</feature>
<feature type="region of interest" description="Disordered" evidence="1">
    <location>
        <begin position="1"/>
        <end position="70"/>
    </location>
</feature>
<evidence type="ECO:0000313" key="3">
    <source>
        <dbReference type="EMBL" id="RLN54613.1"/>
    </source>
</evidence>
<dbReference type="Proteomes" id="UP000284657">
    <property type="component" value="Unassembled WGS sequence"/>
</dbReference>
<sequence length="515" mass="56504">MATVTSSVEKSEPQAFVRSPSATSSTSTKPATSSGKRSKKSKLDKAKSPSPATPQSSQEEDINANDADTVDHPYLSFLHKRIRSYKKKLEKIKGLESARASEGKKLNAQQLELVGNKAVMEKLIAEFETLREQFLEVFLLEEAAKKPEEKAAAAIAAVDEEVEVEVVIKEVEKAAKHEQKQEKPEDAFANVYELLKTLHVVNLHQALGKEVPMVLDFFSKVLLGNTRPPAELSYEENLEESLEEAKKYLTGSDKVFACETTYSGLRAFVDQLASGKTNAEQEEVADEEPVEIVEEVVVVETPVVPAEVNTLPQINFFTESQLEKEGDSDATPEVVEQVVVVETVPLEADKPVPTDDEKPAEEILEEIVVVEKQVEVVVEAPPAPESVPAPPLSFAAVTAAGLPVERTPSPTESASSGHEKKGCVNHHFVHYPLCNKHLIMRGGFALVALTLMLLEVWTWFVVVRPHSSFGLNLLYFMAIVLMFWSYAGAVLTNPVSKCPTESLPDDNGPPLPLDQ</sequence>
<dbReference type="EMBL" id="MBDO02000330">
    <property type="protein sequence ID" value="RLN57048.1"/>
    <property type="molecule type" value="Genomic_DNA"/>
</dbReference>
<name>A0A3F2RHI1_9STRA</name>